<feature type="chain" id="PRO_5011460959" description="CsgH-like domain-containing protein" evidence="1">
    <location>
        <begin position="34"/>
        <end position="138"/>
    </location>
</feature>
<proteinExistence type="predicted"/>
<dbReference type="OrthoDB" id="8367544at2"/>
<evidence type="ECO:0000259" key="2">
    <source>
        <dbReference type="Pfam" id="PF21112"/>
    </source>
</evidence>
<keyword evidence="4" id="KW-1185">Reference proteome</keyword>
<feature type="domain" description="CsgH-like" evidence="2">
    <location>
        <begin position="48"/>
        <end position="132"/>
    </location>
</feature>
<gene>
    <name evidence="3" type="ORF">SAMN04487974_102294</name>
</gene>
<feature type="signal peptide" evidence="1">
    <location>
        <begin position="1"/>
        <end position="33"/>
    </location>
</feature>
<sequence length="138" mass="13521">MTPSFMPRKTALLAATGALLVVAAVGTAGYANSSDSDTAGLQKTSGYCEVLATPSGNGVTLQAVFHAEDITHGSYQLSVQSSGGAGRSSINQGGDFSANGAGLVPLGTVTVGGSASYAIALKVTESGTTHDCGGTYAS</sequence>
<dbReference type="RefSeq" id="WP_143009317.1">
    <property type="nucleotide sequence ID" value="NZ_FNCS01000002.1"/>
</dbReference>
<protein>
    <recommendedName>
        <fullName evidence="2">CsgH-like domain-containing protein</fullName>
    </recommendedName>
</protein>
<dbReference type="Gene3D" id="2.60.40.2420">
    <property type="match status" value="1"/>
</dbReference>
<dbReference type="InterPro" id="IPR047726">
    <property type="entry name" value="CsgH_dom"/>
</dbReference>
<evidence type="ECO:0000313" key="3">
    <source>
        <dbReference type="EMBL" id="SDG37810.1"/>
    </source>
</evidence>
<dbReference type="Proteomes" id="UP000199495">
    <property type="component" value="Unassembled WGS sequence"/>
</dbReference>
<name>A0A1G7TTE2_9HYPH</name>
<dbReference type="Pfam" id="PF21112">
    <property type="entry name" value="CsgH"/>
    <property type="match status" value="1"/>
</dbReference>
<dbReference type="STRING" id="440168.SAMN04487974_102294"/>
<evidence type="ECO:0000313" key="4">
    <source>
        <dbReference type="Proteomes" id="UP000199495"/>
    </source>
</evidence>
<reference evidence="3 4" key="1">
    <citation type="submission" date="2016-10" db="EMBL/GenBank/DDBJ databases">
        <authorList>
            <person name="de Groot N.N."/>
        </authorList>
    </citation>
    <scope>NUCLEOTIDE SEQUENCE [LARGE SCALE GENOMIC DNA]</scope>
    <source>
        <strain evidence="3 4">CGMCC 1.10267</strain>
    </source>
</reference>
<dbReference type="AlphaFoldDB" id="A0A1G7TTE2"/>
<accession>A0A1G7TTE2</accession>
<dbReference type="NCBIfam" id="NF041112">
    <property type="entry name" value="chap_CsgH_alph"/>
    <property type="match status" value="1"/>
</dbReference>
<dbReference type="EMBL" id="FNCS01000002">
    <property type="protein sequence ID" value="SDG37810.1"/>
    <property type="molecule type" value="Genomic_DNA"/>
</dbReference>
<keyword evidence="1" id="KW-0732">Signal</keyword>
<dbReference type="InterPro" id="IPR048632">
    <property type="entry name" value="CsgH-like"/>
</dbReference>
<organism evidence="3 4">
    <name type="scientific">Pelagibacterium luteolum</name>
    <dbReference type="NCBI Taxonomy" id="440168"/>
    <lineage>
        <taxon>Bacteria</taxon>
        <taxon>Pseudomonadati</taxon>
        <taxon>Pseudomonadota</taxon>
        <taxon>Alphaproteobacteria</taxon>
        <taxon>Hyphomicrobiales</taxon>
        <taxon>Devosiaceae</taxon>
        <taxon>Pelagibacterium</taxon>
    </lineage>
</organism>
<evidence type="ECO:0000256" key="1">
    <source>
        <dbReference type="SAM" id="SignalP"/>
    </source>
</evidence>
<dbReference type="InterPro" id="IPR053722">
    <property type="entry name" value="Curli_assembly_CsgC/AgfC"/>
</dbReference>